<keyword evidence="4 6" id="KW-1133">Transmembrane helix</keyword>
<evidence type="ECO:0000256" key="6">
    <source>
        <dbReference type="SAM" id="Phobius"/>
    </source>
</evidence>
<keyword evidence="3 6" id="KW-0812">Transmembrane</keyword>
<feature type="transmembrane region" description="Helical" evidence="6">
    <location>
        <begin position="59"/>
        <end position="83"/>
    </location>
</feature>
<feature type="transmembrane region" description="Helical" evidence="6">
    <location>
        <begin position="21"/>
        <end position="39"/>
    </location>
</feature>
<reference evidence="7 8" key="1">
    <citation type="submission" date="2020-08" db="EMBL/GenBank/DDBJ databases">
        <title>Genome public.</title>
        <authorList>
            <person name="Liu C."/>
            <person name="Sun Q."/>
        </authorList>
    </citation>
    <scope>NUCLEOTIDE SEQUENCE [LARGE SCALE GENOMIC DNA]</scope>
    <source>
        <strain evidence="7 8">NSJ-6</strain>
    </source>
</reference>
<evidence type="ECO:0000256" key="1">
    <source>
        <dbReference type="ARBA" id="ARBA00004651"/>
    </source>
</evidence>
<feature type="transmembrane region" description="Helical" evidence="6">
    <location>
        <begin position="115"/>
        <end position="135"/>
    </location>
</feature>
<protein>
    <submittedName>
        <fullName evidence="7">ABC transporter permease</fullName>
    </submittedName>
</protein>
<gene>
    <name evidence="7" type="ORF">H8S20_02735</name>
</gene>
<dbReference type="InterPro" id="IPR001851">
    <property type="entry name" value="ABC_transp_permease"/>
</dbReference>
<accession>A0ABR7D8T9</accession>
<dbReference type="EMBL" id="JACOOO010000004">
    <property type="protein sequence ID" value="MBC5627801.1"/>
    <property type="molecule type" value="Genomic_DNA"/>
</dbReference>
<organism evidence="7 8">
    <name type="scientific">Clostridium hominis</name>
    <dbReference type="NCBI Taxonomy" id="2763036"/>
    <lineage>
        <taxon>Bacteria</taxon>
        <taxon>Bacillati</taxon>
        <taxon>Bacillota</taxon>
        <taxon>Clostridia</taxon>
        <taxon>Eubacteriales</taxon>
        <taxon>Clostridiaceae</taxon>
        <taxon>Clostridium</taxon>
    </lineage>
</organism>
<name>A0ABR7D8T9_9CLOT</name>
<comment type="caution">
    <text evidence="7">The sequence shown here is derived from an EMBL/GenBank/DDBJ whole genome shotgun (WGS) entry which is preliminary data.</text>
</comment>
<evidence type="ECO:0000256" key="5">
    <source>
        <dbReference type="ARBA" id="ARBA00023136"/>
    </source>
</evidence>
<keyword evidence="5 6" id="KW-0472">Membrane</keyword>
<dbReference type="PANTHER" id="PTHR47089">
    <property type="entry name" value="ABC TRANSPORTER, PERMEASE PROTEIN"/>
    <property type="match status" value="1"/>
</dbReference>
<evidence type="ECO:0000313" key="8">
    <source>
        <dbReference type="Proteomes" id="UP000596929"/>
    </source>
</evidence>
<dbReference type="RefSeq" id="WP_042282109.1">
    <property type="nucleotide sequence ID" value="NZ_JACOOO010000004.1"/>
</dbReference>
<evidence type="ECO:0000256" key="2">
    <source>
        <dbReference type="ARBA" id="ARBA00022475"/>
    </source>
</evidence>
<keyword evidence="2" id="KW-1003">Cell membrane</keyword>
<dbReference type="Pfam" id="PF02653">
    <property type="entry name" value="BPD_transp_2"/>
    <property type="match status" value="1"/>
</dbReference>
<dbReference type="CDD" id="cd06580">
    <property type="entry name" value="TM_PBP1_transp_TpRbsC_like"/>
    <property type="match status" value="1"/>
</dbReference>
<feature type="transmembrane region" description="Helical" evidence="6">
    <location>
        <begin position="300"/>
        <end position="319"/>
    </location>
</feature>
<evidence type="ECO:0000313" key="7">
    <source>
        <dbReference type="EMBL" id="MBC5627801.1"/>
    </source>
</evidence>
<feature type="transmembrane region" description="Helical" evidence="6">
    <location>
        <begin position="247"/>
        <end position="268"/>
    </location>
</feature>
<dbReference type="Proteomes" id="UP000596929">
    <property type="component" value="Unassembled WGS sequence"/>
</dbReference>
<feature type="transmembrane region" description="Helical" evidence="6">
    <location>
        <begin position="200"/>
        <end position="218"/>
    </location>
</feature>
<keyword evidence="8" id="KW-1185">Reference proteome</keyword>
<sequence length="363" mass="38483">MKSKSTIAKSKIASWYAPLKHPLQAVVVGLLLGGVIIALSGFNPFEAIIGMFKGGFGSAYYLTTTLTRAIPIIFAGLAGALAWGSGYSSLGAAGQMVLGAFTSSVVAVICPGPPVVVVTAALISGALVGVLYSLVSAYVSERFKLDLLIITLMMNYVADYIASYFTTYVFKDPLAVDSSAIQTQKLTDNILPKMFEGYSLHWGFIIAIICVLIVLFIMKKTSFGYKAKMGGLNPNFANYGGVNSTKMMYYVLMLSGALAGLGGAIEVLGTRYRYVDSMITSPGFAWSGIIASLMSSNHPVGILVSAIFLAGITTGGSTIERSMGVPSEVTTIIQGIITLLITARFVVKWYKKQQNAENKGGAQ</sequence>
<comment type="subcellular location">
    <subcellularLocation>
        <location evidence="1">Cell membrane</location>
        <topology evidence="1">Multi-pass membrane protein</topology>
    </subcellularLocation>
</comment>
<feature type="transmembrane region" description="Helical" evidence="6">
    <location>
        <begin position="90"/>
        <end position="109"/>
    </location>
</feature>
<proteinExistence type="predicted"/>
<feature type="transmembrane region" description="Helical" evidence="6">
    <location>
        <begin position="147"/>
        <end position="170"/>
    </location>
</feature>
<dbReference type="PANTHER" id="PTHR47089:SF1">
    <property type="entry name" value="GUANOSINE ABC TRANSPORTER PERMEASE PROTEIN NUPP"/>
    <property type="match status" value="1"/>
</dbReference>
<feature type="transmembrane region" description="Helical" evidence="6">
    <location>
        <begin position="331"/>
        <end position="350"/>
    </location>
</feature>
<evidence type="ECO:0000256" key="4">
    <source>
        <dbReference type="ARBA" id="ARBA00022989"/>
    </source>
</evidence>
<evidence type="ECO:0000256" key="3">
    <source>
        <dbReference type="ARBA" id="ARBA00022692"/>
    </source>
</evidence>